<dbReference type="KEGG" id="bpg:Bathy08g02660"/>
<proteinExistence type="predicted"/>
<name>K8F7U5_9CHLO</name>
<dbReference type="GeneID" id="19014245"/>
<keyword evidence="3" id="KW-1185">Reference proteome</keyword>
<evidence type="ECO:0000256" key="1">
    <source>
        <dbReference type="SAM" id="MobiDB-lite"/>
    </source>
</evidence>
<accession>K8F7U5</accession>
<dbReference type="Proteomes" id="UP000198341">
    <property type="component" value="Chromosome 8"/>
</dbReference>
<evidence type="ECO:0000313" key="2">
    <source>
        <dbReference type="EMBL" id="CCO17678.1"/>
    </source>
</evidence>
<feature type="region of interest" description="Disordered" evidence="1">
    <location>
        <begin position="160"/>
        <end position="196"/>
    </location>
</feature>
<gene>
    <name evidence="2" type="ORF">Bathy08g02660</name>
</gene>
<protein>
    <recommendedName>
        <fullName evidence="4">DUF4200 domain-containing protein</fullName>
    </recommendedName>
</protein>
<dbReference type="RefSeq" id="XP_007511557.1">
    <property type="nucleotide sequence ID" value="XM_007511495.1"/>
</dbReference>
<feature type="region of interest" description="Disordered" evidence="1">
    <location>
        <begin position="1"/>
        <end position="42"/>
    </location>
</feature>
<dbReference type="AlphaFoldDB" id="K8F7U5"/>
<feature type="compositionally biased region" description="Low complexity" evidence="1">
    <location>
        <begin position="17"/>
        <end position="34"/>
    </location>
</feature>
<sequence>MHQNDDETDRADNPRVSSGTTSSSRCSSTISSLSEYSNTTGESLQEAKKRALKELETRFLRCKQRAKVTHERKKALAENAKRMRETVLRHDVLVRERQNQYGRAEKAEQIEKESAVSLSKTAEMCLQILRKTKDQMRFCEHRANRYAIAKDYLETFLAEHGENKHHEEKEDEEDGGRETNATPCDESPSPSSSSLVSINHHHHYRHNRMNFEDIYDIIVRCNSLKAINDTLTARRSQARENVRLEASEHESALAMFRARRLEPEQNSLLQLHSELENARILSSLEREKSKKKRDEQMHVSKIKSTIANLYENVCEKSSVNRSIETTANERLDNDKTDSKKHLEDVASQLRHIAHFARDFKRILTNS</sequence>
<organism evidence="2 3">
    <name type="scientific">Bathycoccus prasinos</name>
    <dbReference type="NCBI Taxonomy" id="41875"/>
    <lineage>
        <taxon>Eukaryota</taxon>
        <taxon>Viridiplantae</taxon>
        <taxon>Chlorophyta</taxon>
        <taxon>Mamiellophyceae</taxon>
        <taxon>Mamiellales</taxon>
        <taxon>Bathycoccaceae</taxon>
        <taxon>Bathycoccus</taxon>
    </lineage>
</organism>
<reference evidence="2 3" key="1">
    <citation type="submission" date="2011-10" db="EMBL/GenBank/DDBJ databases">
        <authorList>
            <person name="Genoscope - CEA"/>
        </authorList>
    </citation>
    <scope>NUCLEOTIDE SEQUENCE [LARGE SCALE GENOMIC DNA]</scope>
    <source>
        <strain evidence="2 3">RCC 1105</strain>
    </source>
</reference>
<evidence type="ECO:0000313" key="3">
    <source>
        <dbReference type="Proteomes" id="UP000198341"/>
    </source>
</evidence>
<evidence type="ECO:0008006" key="4">
    <source>
        <dbReference type="Google" id="ProtNLM"/>
    </source>
</evidence>
<dbReference type="EMBL" id="FO082271">
    <property type="protein sequence ID" value="CCO17678.1"/>
    <property type="molecule type" value="Genomic_DNA"/>
</dbReference>